<evidence type="ECO:0000256" key="1">
    <source>
        <dbReference type="ARBA" id="ARBA00022679"/>
    </source>
</evidence>
<dbReference type="CDD" id="cd07989">
    <property type="entry name" value="LPLAT_AGPAT-like"/>
    <property type="match status" value="1"/>
</dbReference>
<accession>A0A6J4IQ22</accession>
<evidence type="ECO:0000259" key="3">
    <source>
        <dbReference type="SMART" id="SM00563"/>
    </source>
</evidence>
<feature type="domain" description="Phospholipid/glycerol acyltransferase" evidence="3">
    <location>
        <begin position="53"/>
        <end position="180"/>
    </location>
</feature>
<keyword evidence="2" id="KW-0012">Acyltransferase</keyword>
<reference evidence="4" key="1">
    <citation type="submission" date="2020-02" db="EMBL/GenBank/DDBJ databases">
        <authorList>
            <person name="Meier V. D."/>
        </authorList>
    </citation>
    <scope>NUCLEOTIDE SEQUENCE</scope>
    <source>
        <strain evidence="4">AVDCRST_MAG63</strain>
    </source>
</reference>
<sequence>MAYRFQSSRENRAVRATVNLLYPAVLAARERVVRLAATPEDWRHLERLRGRPALLLPNHPSETEPSILVGVARRLNEPVHYVATHEMFEGFPGWLIRRMGAFSIRRGWPDRAALRTARHVLAERGRKLVVFPEGETHMRNDLILPLHKGALQIGFWSLLRMEALGQHPSLPIVPLAIKYRFVGDARPELLRGVRRLETHLGLPAEPAAAPLEARLRRAGLAVLRGVEREYGVTVGVPAPTPSEEAAAIDARIAVLYRYVAERIARTLHVRVPEQPTVHLTMRALFNAAFDYRDGLSDGTGSYERRLHARRLRAADTCLRDLWRMQNFMAIDADCLTPPLTVERAGEVLFRLEKEVFGRPQTRPWREAVIRVGPPLDLAERLPQYREGRKAALAAATADVEERLRGLLLSLRDVATPL</sequence>
<evidence type="ECO:0000256" key="2">
    <source>
        <dbReference type="ARBA" id="ARBA00023315"/>
    </source>
</evidence>
<dbReference type="AlphaFoldDB" id="A0A6J4IQ22"/>
<dbReference type="GO" id="GO:0006654">
    <property type="term" value="P:phosphatidic acid biosynthetic process"/>
    <property type="evidence" value="ECO:0007669"/>
    <property type="project" value="TreeGrafter"/>
</dbReference>
<organism evidence="4">
    <name type="scientific">uncultured Armatimonadetes bacterium</name>
    <dbReference type="NCBI Taxonomy" id="157466"/>
    <lineage>
        <taxon>Bacteria</taxon>
        <taxon>Bacillati</taxon>
        <taxon>Armatimonadota</taxon>
        <taxon>environmental samples</taxon>
    </lineage>
</organism>
<dbReference type="EMBL" id="CADCTO010000286">
    <property type="protein sequence ID" value="CAA9256869.1"/>
    <property type="molecule type" value="Genomic_DNA"/>
</dbReference>
<dbReference type="PANTHER" id="PTHR10434:SF11">
    <property type="entry name" value="1-ACYL-SN-GLYCEROL-3-PHOSPHATE ACYLTRANSFERASE"/>
    <property type="match status" value="1"/>
</dbReference>
<dbReference type="Pfam" id="PF01553">
    <property type="entry name" value="Acyltransferase"/>
    <property type="match status" value="1"/>
</dbReference>
<dbReference type="InterPro" id="IPR002123">
    <property type="entry name" value="Plipid/glycerol_acylTrfase"/>
</dbReference>
<name>A0A6J4IQ22_9BACT</name>
<dbReference type="PANTHER" id="PTHR10434">
    <property type="entry name" value="1-ACYL-SN-GLYCEROL-3-PHOSPHATE ACYLTRANSFERASE"/>
    <property type="match status" value="1"/>
</dbReference>
<dbReference type="GO" id="GO:0003841">
    <property type="term" value="F:1-acylglycerol-3-phosphate O-acyltransferase activity"/>
    <property type="evidence" value="ECO:0007669"/>
    <property type="project" value="TreeGrafter"/>
</dbReference>
<keyword evidence="1" id="KW-0808">Transferase</keyword>
<protein>
    <recommendedName>
        <fullName evidence="3">Phospholipid/glycerol acyltransferase domain-containing protein</fullName>
    </recommendedName>
</protein>
<dbReference type="SMART" id="SM00563">
    <property type="entry name" value="PlsC"/>
    <property type="match status" value="1"/>
</dbReference>
<evidence type="ECO:0000313" key="4">
    <source>
        <dbReference type="EMBL" id="CAA9256869.1"/>
    </source>
</evidence>
<gene>
    <name evidence="4" type="ORF">AVDCRST_MAG63-2215</name>
</gene>
<proteinExistence type="predicted"/>
<dbReference type="SUPFAM" id="SSF69593">
    <property type="entry name" value="Glycerol-3-phosphate (1)-acyltransferase"/>
    <property type="match status" value="1"/>
</dbReference>